<evidence type="ECO:0000256" key="1">
    <source>
        <dbReference type="SAM" id="SignalP"/>
    </source>
</evidence>
<keyword evidence="3" id="KW-1185">Reference proteome</keyword>
<gene>
    <name evidence="2" type="ORF">GCM10022289_10460</name>
</gene>
<protein>
    <recommendedName>
        <fullName evidence="4">Outer membrane protein beta-barrel domain-containing protein</fullName>
    </recommendedName>
</protein>
<name>A0ABP8B793_9SPHI</name>
<feature type="chain" id="PRO_5045124957" description="Outer membrane protein beta-barrel domain-containing protein" evidence="1">
    <location>
        <begin position="22"/>
        <end position="413"/>
    </location>
</feature>
<feature type="signal peptide" evidence="1">
    <location>
        <begin position="1"/>
        <end position="21"/>
    </location>
</feature>
<evidence type="ECO:0000313" key="3">
    <source>
        <dbReference type="Proteomes" id="UP001501772"/>
    </source>
</evidence>
<sequence>MKKTFFLAVLSIVSTAQFLYAQKNILKGYIIKLNNDTVKGYIDYKNWNKNPVSINYYPTLNDKAQSLDVKSINGFGITDDKYVESYVSKAVKLETSPQQLGKLGFDKEPSFEDKVLFLRVLNEGDLTLLKYVDDRSHFFIYDGNKTEELINKRYYVNESKNQIAYNSAYKEQLKDLFINNKDINENDIEKVSFFESEIIRIVQKYNQSRPNSYKPISTKNEKLTAKFGLILGGSYSTLSFRDVDFKGSTSIIPGVSLLLTIPRSSEKLGINFDLAYRSFKFDGTYQDKQSDFQYSNQTYAFDGKYLKLSAMFRYTFASASLKPFLNLGVSSAYAFKLEENTIFEDTFHSTTTVNQRNFFDELRKFDQGALFGAGLAIKHFRIEARGEVSNGFSTITAIKTGITSGYLLVNYQF</sequence>
<reference evidence="3" key="1">
    <citation type="journal article" date="2019" name="Int. J. Syst. Evol. Microbiol.">
        <title>The Global Catalogue of Microorganisms (GCM) 10K type strain sequencing project: providing services to taxonomists for standard genome sequencing and annotation.</title>
        <authorList>
            <consortium name="The Broad Institute Genomics Platform"/>
            <consortium name="The Broad Institute Genome Sequencing Center for Infectious Disease"/>
            <person name="Wu L."/>
            <person name="Ma J."/>
        </authorList>
    </citation>
    <scope>NUCLEOTIDE SEQUENCE [LARGE SCALE GENOMIC DNA]</scope>
    <source>
        <strain evidence="3">JCM 17626</strain>
    </source>
</reference>
<organism evidence="2 3">
    <name type="scientific">Pedobacter jeongneungensis</name>
    <dbReference type="NCBI Taxonomy" id="947309"/>
    <lineage>
        <taxon>Bacteria</taxon>
        <taxon>Pseudomonadati</taxon>
        <taxon>Bacteroidota</taxon>
        <taxon>Sphingobacteriia</taxon>
        <taxon>Sphingobacteriales</taxon>
        <taxon>Sphingobacteriaceae</taxon>
        <taxon>Pedobacter</taxon>
    </lineage>
</organism>
<keyword evidence="1" id="KW-0732">Signal</keyword>
<proteinExistence type="predicted"/>
<accession>A0ABP8B793</accession>
<evidence type="ECO:0000313" key="2">
    <source>
        <dbReference type="EMBL" id="GAA4199703.1"/>
    </source>
</evidence>
<evidence type="ECO:0008006" key="4">
    <source>
        <dbReference type="Google" id="ProtNLM"/>
    </source>
</evidence>
<comment type="caution">
    <text evidence="2">The sequence shown here is derived from an EMBL/GenBank/DDBJ whole genome shotgun (WGS) entry which is preliminary data.</text>
</comment>
<dbReference type="EMBL" id="BAABBY010000002">
    <property type="protein sequence ID" value="GAA4199703.1"/>
    <property type="molecule type" value="Genomic_DNA"/>
</dbReference>
<dbReference type="RefSeq" id="WP_344850032.1">
    <property type="nucleotide sequence ID" value="NZ_BAABBY010000002.1"/>
</dbReference>
<dbReference type="Proteomes" id="UP001501772">
    <property type="component" value="Unassembled WGS sequence"/>
</dbReference>